<proteinExistence type="inferred from homology"/>
<dbReference type="Pfam" id="PF26093">
    <property type="entry name" value="HTH_TGH"/>
    <property type="match status" value="1"/>
</dbReference>
<organism evidence="4 5">
    <name type="scientific">Penaeus vannamei</name>
    <name type="common">Whiteleg shrimp</name>
    <name type="synonym">Litopenaeus vannamei</name>
    <dbReference type="NCBI Taxonomy" id="6689"/>
    <lineage>
        <taxon>Eukaryota</taxon>
        <taxon>Metazoa</taxon>
        <taxon>Ecdysozoa</taxon>
        <taxon>Arthropoda</taxon>
        <taxon>Crustacea</taxon>
        <taxon>Multicrustacea</taxon>
        <taxon>Malacostraca</taxon>
        <taxon>Eumalacostraca</taxon>
        <taxon>Eucarida</taxon>
        <taxon>Decapoda</taxon>
        <taxon>Dendrobranchiata</taxon>
        <taxon>Penaeoidea</taxon>
        <taxon>Penaeidae</taxon>
        <taxon>Penaeus</taxon>
    </lineage>
</organism>
<feature type="compositionally biased region" description="Polar residues" evidence="2">
    <location>
        <begin position="68"/>
        <end position="77"/>
    </location>
</feature>
<evidence type="ECO:0000313" key="5">
    <source>
        <dbReference type="Proteomes" id="UP000283509"/>
    </source>
</evidence>
<dbReference type="EMBL" id="QCYY01001832">
    <property type="protein sequence ID" value="ROT74918.1"/>
    <property type="molecule type" value="Genomic_DNA"/>
</dbReference>
<keyword evidence="5" id="KW-1185">Reference proteome</keyword>
<feature type="compositionally biased region" description="Polar residues" evidence="2">
    <location>
        <begin position="104"/>
        <end position="115"/>
    </location>
</feature>
<dbReference type="GO" id="GO:0005634">
    <property type="term" value="C:nucleus"/>
    <property type="evidence" value="ECO:0007669"/>
    <property type="project" value="TreeGrafter"/>
</dbReference>
<evidence type="ECO:0000259" key="3">
    <source>
        <dbReference type="PROSITE" id="PS50174"/>
    </source>
</evidence>
<evidence type="ECO:0000256" key="2">
    <source>
        <dbReference type="SAM" id="MobiDB-lite"/>
    </source>
</evidence>
<comment type="similarity">
    <text evidence="1">Belongs to the GPATCH1 family.</text>
</comment>
<dbReference type="GO" id="GO:0006397">
    <property type="term" value="P:mRNA processing"/>
    <property type="evidence" value="ECO:0007669"/>
    <property type="project" value="InterPro"/>
</dbReference>
<evidence type="ECO:0000256" key="1">
    <source>
        <dbReference type="ARBA" id="ARBA00008600"/>
    </source>
</evidence>
<dbReference type="InterPro" id="IPR011666">
    <property type="entry name" value="DUF1604"/>
</dbReference>
<dbReference type="Pfam" id="PF07713">
    <property type="entry name" value="DUF1604"/>
    <property type="match status" value="1"/>
</dbReference>
<comment type="caution">
    <text evidence="4">The sequence shown here is derived from an EMBL/GenBank/DDBJ whole genome shotgun (WGS) entry which is preliminary data.</text>
</comment>
<feature type="region of interest" description="Disordered" evidence="2">
    <location>
        <begin position="19"/>
        <end position="43"/>
    </location>
</feature>
<dbReference type="PANTHER" id="PTHR13384">
    <property type="entry name" value="G PATCH DOMAIN-CONTAINING PROTEIN 1"/>
    <property type="match status" value="1"/>
</dbReference>
<reference evidence="4 5" key="1">
    <citation type="submission" date="2018-04" db="EMBL/GenBank/DDBJ databases">
        <authorList>
            <person name="Zhang X."/>
            <person name="Yuan J."/>
            <person name="Li F."/>
            <person name="Xiang J."/>
        </authorList>
    </citation>
    <scope>NUCLEOTIDE SEQUENCE [LARGE SCALE GENOMIC DNA]</scope>
    <source>
        <tissue evidence="4">Muscle</tissue>
    </source>
</reference>
<dbReference type="OrthoDB" id="20507at2759"/>
<protein>
    <submittedName>
        <fullName evidence="4">Putative G patch domain-containing protein 1</fullName>
    </submittedName>
</protein>
<dbReference type="STRING" id="6689.A0A3R7M8H7"/>
<feature type="region of interest" description="Disordered" evidence="2">
    <location>
        <begin position="312"/>
        <end position="340"/>
    </location>
</feature>
<dbReference type="PROSITE" id="PS50174">
    <property type="entry name" value="G_PATCH"/>
    <property type="match status" value="1"/>
</dbReference>
<sequence>MSDSDDDYAFFGSPVRELDEDELRKQKVPRIEDQFAKDKQGRRRFHGAFSGGFSAGYFNSVGSKEGWTPSTFVSSRGQRADSKSAKPQDFMDDEDLESYGISPQGIQATSSYDSNDPQKRKRVIDPEGPIPGVPVLEDILKPARETMGMKILQKLGWRPGQGVGPRVKRIEKVKAQKDKQRMYGCQLHSGVTYAPDDVETLYLPNPKQDQFGLGYKPLDRTPVLGGHINLFDPSPLSMKEKKKKVLIKGQAFGVGAFEDEDEDIYATEDMSNYDFGEEKKDAQKKKMGQNFQSPMTLLGLTEMIEGFKISNKPSQGHKIYPRPNLPKDFSPKHQPRKRRFERKENEVRGLGRHEMTPEQRARLLSDKSKTTVEIRSGVKNEVKQSQQQTKGDIHDTSDIDKIYEEFKTASMKSSEFKPFARNSEKQRRYELFLRMKERGQKGW</sequence>
<dbReference type="PANTHER" id="PTHR13384:SF19">
    <property type="entry name" value="G PATCH DOMAIN-CONTAINING PROTEIN 1"/>
    <property type="match status" value="1"/>
</dbReference>
<dbReference type="InterPro" id="IPR000467">
    <property type="entry name" value="G_patch_dom"/>
</dbReference>
<feature type="region of interest" description="Disordered" evidence="2">
    <location>
        <begin position="68"/>
        <end position="128"/>
    </location>
</feature>
<feature type="compositionally biased region" description="Basic and acidic residues" evidence="2">
    <location>
        <begin position="22"/>
        <end position="39"/>
    </location>
</feature>
<accession>A0A3R7M8H7</accession>
<feature type="domain" description="G-patch" evidence="3">
    <location>
        <begin position="144"/>
        <end position="164"/>
    </location>
</feature>
<dbReference type="Proteomes" id="UP000283509">
    <property type="component" value="Unassembled WGS sequence"/>
</dbReference>
<gene>
    <name evidence="4" type="ORF">C7M84_006551</name>
</gene>
<dbReference type="Pfam" id="PF01585">
    <property type="entry name" value="G-patch"/>
    <property type="match status" value="1"/>
</dbReference>
<dbReference type="AlphaFoldDB" id="A0A3R7M8H7"/>
<dbReference type="GO" id="GO:0003723">
    <property type="term" value="F:RNA binding"/>
    <property type="evidence" value="ECO:0007669"/>
    <property type="project" value="TreeGrafter"/>
</dbReference>
<name>A0A3R7M8H7_PENVA</name>
<reference evidence="4 5" key="2">
    <citation type="submission" date="2019-01" db="EMBL/GenBank/DDBJ databases">
        <title>The decoding of complex shrimp genome reveals the adaptation for benthos swimmer, frequently molting mechanism and breeding impact on genome.</title>
        <authorList>
            <person name="Sun Y."/>
            <person name="Gao Y."/>
            <person name="Yu Y."/>
        </authorList>
    </citation>
    <scope>NUCLEOTIDE SEQUENCE [LARGE SCALE GENOMIC DNA]</scope>
    <source>
        <tissue evidence="4">Muscle</tissue>
    </source>
</reference>
<evidence type="ECO:0000313" key="4">
    <source>
        <dbReference type="EMBL" id="ROT74918.1"/>
    </source>
</evidence>